<dbReference type="PANTHER" id="PTHR21015">
    <property type="entry name" value="UDP-N-ACETYLGLUCOSAMINE--N-ACETYLMURAMYL-(PENTAPEPTIDE) PYROPHOSPHORYL-UNDECAPRENOL N-ACETYLGLUCOSAMINE TRANSFERASE 1"/>
    <property type="match status" value="1"/>
</dbReference>
<evidence type="ECO:0000259" key="3">
    <source>
        <dbReference type="Pfam" id="PF04101"/>
    </source>
</evidence>
<name>A0AB74U1W3_9GAMM</name>
<feature type="binding site" evidence="2">
    <location>
        <position position="287"/>
    </location>
    <ligand>
        <name>substrate</name>
    </ligand>
</feature>
<dbReference type="GO" id="GO:0016758">
    <property type="term" value="F:hexosyltransferase activity"/>
    <property type="evidence" value="ECO:0007669"/>
    <property type="project" value="InterPro"/>
</dbReference>
<proteinExistence type="predicted"/>
<dbReference type="PANTHER" id="PTHR21015:SF22">
    <property type="entry name" value="GLYCOSYLTRANSFERASE"/>
    <property type="match status" value="1"/>
</dbReference>
<dbReference type="Pfam" id="PF04101">
    <property type="entry name" value="Glyco_tran_28_C"/>
    <property type="match status" value="1"/>
</dbReference>
<dbReference type="GO" id="GO:0016787">
    <property type="term" value="F:hydrolase activity"/>
    <property type="evidence" value="ECO:0007669"/>
    <property type="project" value="UniProtKB-KW"/>
</dbReference>
<evidence type="ECO:0000313" key="4">
    <source>
        <dbReference type="EMBL" id="XCJ78009.1"/>
    </source>
</evidence>
<feature type="domain" description="Glycosyl transferase family 28 C-terminal" evidence="3">
    <location>
        <begin position="218"/>
        <end position="348"/>
    </location>
</feature>
<dbReference type="AlphaFoldDB" id="A0AB74U1W3"/>
<protein>
    <submittedName>
        <fullName evidence="4">UDP-2,4-diacetamido-2,4, 6-trideoxy-beta-L-altropyranose hydrolase</fullName>
        <ecNumber evidence="4">3.6.1.57</ecNumber>
    </submittedName>
</protein>
<feature type="binding site" evidence="2">
    <location>
        <position position="179"/>
    </location>
    <ligand>
        <name>substrate</name>
    </ligand>
</feature>
<dbReference type="RefSeq" id="WP_353979031.1">
    <property type="nucleotide sequence ID" value="NZ_CP159578.1"/>
</dbReference>
<accession>A0AB74U1W3</accession>
<dbReference type="NCBIfam" id="TIGR03590">
    <property type="entry name" value="PseG"/>
    <property type="match status" value="1"/>
</dbReference>
<gene>
    <name evidence="4" type="primary">pseG</name>
    <name evidence="4" type="ORF">ABV408_11185</name>
</gene>
<evidence type="ECO:0000256" key="1">
    <source>
        <dbReference type="PIRSR" id="PIRSR620023-1"/>
    </source>
</evidence>
<reference evidence="4" key="1">
    <citation type="submission" date="2024-06" db="EMBL/GenBank/DDBJ databases">
        <title>Complete genome of Salinicola endophyticus HNIBRBA4755.</title>
        <authorList>
            <person name="Shin S.Y."/>
            <person name="Kang H."/>
            <person name="Song J."/>
        </authorList>
    </citation>
    <scope>NUCLEOTIDE SEQUENCE</scope>
    <source>
        <strain evidence="4">HNIBRBA4755</strain>
    </source>
</reference>
<evidence type="ECO:0000256" key="2">
    <source>
        <dbReference type="PIRSR" id="PIRSR620023-2"/>
    </source>
</evidence>
<keyword evidence="4" id="KW-0378">Hydrolase</keyword>
<dbReference type="Gene3D" id="3.40.50.2000">
    <property type="entry name" value="Glycogen Phosphorylase B"/>
    <property type="match status" value="1"/>
</dbReference>
<dbReference type="EC" id="3.6.1.57" evidence="4"/>
<organism evidence="4">
    <name type="scientific">Salinicola endophyticus</name>
    <dbReference type="NCBI Taxonomy" id="1949083"/>
    <lineage>
        <taxon>Bacteria</taxon>
        <taxon>Pseudomonadati</taxon>
        <taxon>Pseudomonadota</taxon>
        <taxon>Gammaproteobacteria</taxon>
        <taxon>Oceanospirillales</taxon>
        <taxon>Halomonadaceae</taxon>
        <taxon>Salinicola</taxon>
    </lineage>
</organism>
<dbReference type="InterPro" id="IPR007235">
    <property type="entry name" value="Glyco_trans_28_C"/>
</dbReference>
<dbReference type="SUPFAM" id="SSF53756">
    <property type="entry name" value="UDP-Glycosyltransferase/glycogen phosphorylase"/>
    <property type="match status" value="1"/>
</dbReference>
<sequence length="367" mass="39623">MACVAFRVDASLEIGTGHVMRCLTLATALREHHAARCCFLCRELPGHLIARIEAEGFEVLRLAAPVEEGTSLSGGQAEGPAHAAWLGVDWSQDAHESADLLESLAPDWLVVDHYALDARWELAARPSGTRMLVIDDLADREHVADLLLDQNLGRLVEDYADLVPASCRLMIGPDYALLRPEFAEWRRTSLERRATRQALSQLLISLGGVDKDNVTAEVLQALRHAELPRTCRITVVMGATAPWIEVVKSVAGTLEQPTEVVTNVSDMARRMAEADLAIGAAGSTSWERCCLGLPTLILVLAENQRDIAAALESAGAAIRLDSGALGEDLSSVLARVMGARYLSRMSERAARLVDGEGVKRLTAALAP</sequence>
<dbReference type="InterPro" id="IPR020023">
    <property type="entry name" value="PseG"/>
</dbReference>
<dbReference type="Gene3D" id="3.40.50.11190">
    <property type="match status" value="1"/>
</dbReference>
<dbReference type="EMBL" id="CP159578">
    <property type="protein sequence ID" value="XCJ78009.1"/>
    <property type="molecule type" value="Genomic_DNA"/>
</dbReference>
<feature type="active site" description="Proton acceptor" evidence="1">
    <location>
        <position position="18"/>
    </location>
</feature>